<proteinExistence type="predicted"/>
<dbReference type="GeneID" id="22110177"/>
<keyword evidence="2" id="KW-1185">Reference proteome</keyword>
<gene>
    <name evidence="1" type="ORF">P108_0131</name>
</gene>
<reference evidence="1 2" key="1">
    <citation type="submission" date="2014-07" db="EMBL/GenBank/DDBJ databases">
        <authorList>
            <person name="Yuan W."/>
            <person name="Rao X."/>
        </authorList>
    </citation>
    <scope>NUCLEOTIDE SEQUENCE [LARGE SCALE GENOMIC DNA]</scope>
</reference>
<dbReference type="EMBL" id="KM216423">
    <property type="protein sequence ID" value="AIK69578.1"/>
    <property type="molecule type" value="Genomic_DNA"/>
</dbReference>
<evidence type="ECO:0000313" key="2">
    <source>
        <dbReference type="Proteomes" id="UP000202284"/>
    </source>
</evidence>
<organism evidence="1 2">
    <name type="scientific">Staphylococcus phage P108</name>
    <dbReference type="NCBI Taxonomy" id="1526408"/>
    <lineage>
        <taxon>Viruses</taxon>
        <taxon>Duplodnaviria</taxon>
        <taxon>Heunggongvirae</taxon>
        <taxon>Uroviricota</taxon>
        <taxon>Caudoviricetes</taxon>
        <taxon>Herelleviridae</taxon>
        <taxon>Twortvirinae</taxon>
        <taxon>Kayvirus</taxon>
        <taxon>Kayvirus P108</taxon>
    </lineage>
</organism>
<accession>A0A076YPQ2</accession>
<name>A0A076YPQ2_9CAUD</name>
<dbReference type="RefSeq" id="YP_009099468.1">
    <property type="nucleotide sequence ID" value="NC_025426.1"/>
</dbReference>
<protein>
    <submittedName>
        <fullName evidence="1">Uncharacterized protein</fullName>
    </submittedName>
</protein>
<dbReference type="Proteomes" id="UP000202284">
    <property type="component" value="Segment"/>
</dbReference>
<sequence>MRYEIVTLVNQELFMYATFNKQEAEAKYQEWCDLYGQENVSMEKN</sequence>
<dbReference type="KEGG" id="vg:22110177"/>
<dbReference type="OrthoDB" id="38054at10239"/>
<evidence type="ECO:0000313" key="1">
    <source>
        <dbReference type="EMBL" id="AIK69578.1"/>
    </source>
</evidence>